<name>A0A9W9DYY7_9AGAR</name>
<feature type="chain" id="PRO_5040831130" description="Transmembrane protein" evidence="2">
    <location>
        <begin position="26"/>
        <end position="144"/>
    </location>
</feature>
<comment type="caution">
    <text evidence="3">The sequence shown here is derived from an EMBL/GenBank/DDBJ whole genome shotgun (WGS) entry which is preliminary data.</text>
</comment>
<dbReference type="AlphaFoldDB" id="A0A9W9DYY7"/>
<protein>
    <recommendedName>
        <fullName evidence="5">Transmembrane protein</fullName>
    </recommendedName>
</protein>
<accession>A0A9W9DYY7</accession>
<proteinExistence type="predicted"/>
<keyword evidence="1" id="KW-1133">Transmembrane helix</keyword>
<keyword evidence="4" id="KW-1185">Reference proteome</keyword>
<reference evidence="3" key="1">
    <citation type="submission" date="2022-08" db="EMBL/GenBank/DDBJ databases">
        <title>A Global Phylogenomic Analysis of the Shiitake Genus Lentinula.</title>
        <authorList>
            <consortium name="DOE Joint Genome Institute"/>
            <person name="Sierra-Patev S."/>
            <person name="Min B."/>
            <person name="Naranjo-Ortiz M."/>
            <person name="Looney B."/>
            <person name="Konkel Z."/>
            <person name="Slot J.C."/>
            <person name="Sakamoto Y."/>
            <person name="Steenwyk J.L."/>
            <person name="Rokas A."/>
            <person name="Carro J."/>
            <person name="Camarero S."/>
            <person name="Ferreira P."/>
            <person name="Molpeceres G."/>
            <person name="Ruiz-Duenas F.J."/>
            <person name="Serrano A."/>
            <person name="Henrissat B."/>
            <person name="Drula E."/>
            <person name="Hughes K.W."/>
            <person name="Mata J.L."/>
            <person name="Ishikawa N.K."/>
            <person name="Vargas-Isla R."/>
            <person name="Ushijima S."/>
            <person name="Smith C.A."/>
            <person name="Ahrendt S."/>
            <person name="Andreopoulos W."/>
            <person name="He G."/>
            <person name="Labutti K."/>
            <person name="Lipzen A."/>
            <person name="Ng V."/>
            <person name="Riley R."/>
            <person name="Sandor L."/>
            <person name="Barry K."/>
            <person name="Martinez A.T."/>
            <person name="Xiao Y."/>
            <person name="Gibbons J.G."/>
            <person name="Terashima K."/>
            <person name="Grigoriev I.V."/>
            <person name="Hibbett D.S."/>
        </authorList>
    </citation>
    <scope>NUCLEOTIDE SEQUENCE</scope>
    <source>
        <strain evidence="3">JLM2183</strain>
    </source>
</reference>
<evidence type="ECO:0000313" key="4">
    <source>
        <dbReference type="Proteomes" id="UP001150266"/>
    </source>
</evidence>
<dbReference type="Proteomes" id="UP001150266">
    <property type="component" value="Unassembled WGS sequence"/>
</dbReference>
<evidence type="ECO:0000313" key="3">
    <source>
        <dbReference type="EMBL" id="KAJ4490751.1"/>
    </source>
</evidence>
<keyword evidence="1" id="KW-0812">Transmembrane</keyword>
<evidence type="ECO:0008006" key="5">
    <source>
        <dbReference type="Google" id="ProtNLM"/>
    </source>
</evidence>
<dbReference type="EMBL" id="JAOTPV010000001">
    <property type="protein sequence ID" value="KAJ4490751.1"/>
    <property type="molecule type" value="Genomic_DNA"/>
</dbReference>
<sequence length="144" mass="15907">MLNRSYPIFALVVVLFVLLFNTVSSAPIAAVDSSVLRHQSSVKFELFQAQLLPTTHGMHTPKAATTVLTTPRKDSFLNVMHNIVQGVRINIDLQISIRVPILISAFIVLCLGVLTFVSEEDEDESMEDHACHAFDAEKKALSSQ</sequence>
<evidence type="ECO:0000256" key="1">
    <source>
        <dbReference type="SAM" id="Phobius"/>
    </source>
</evidence>
<dbReference type="OrthoDB" id="2984486at2759"/>
<organism evidence="3 4">
    <name type="scientific">Lentinula aciculospora</name>
    <dbReference type="NCBI Taxonomy" id="153920"/>
    <lineage>
        <taxon>Eukaryota</taxon>
        <taxon>Fungi</taxon>
        <taxon>Dikarya</taxon>
        <taxon>Basidiomycota</taxon>
        <taxon>Agaricomycotina</taxon>
        <taxon>Agaricomycetes</taxon>
        <taxon>Agaricomycetidae</taxon>
        <taxon>Agaricales</taxon>
        <taxon>Marasmiineae</taxon>
        <taxon>Omphalotaceae</taxon>
        <taxon>Lentinula</taxon>
    </lineage>
</organism>
<gene>
    <name evidence="3" type="ORF">J3R30DRAFT_3694529</name>
</gene>
<feature type="signal peptide" evidence="2">
    <location>
        <begin position="1"/>
        <end position="25"/>
    </location>
</feature>
<evidence type="ECO:0000256" key="2">
    <source>
        <dbReference type="SAM" id="SignalP"/>
    </source>
</evidence>
<keyword evidence="2" id="KW-0732">Signal</keyword>
<keyword evidence="1" id="KW-0472">Membrane</keyword>
<feature type="transmembrane region" description="Helical" evidence="1">
    <location>
        <begin position="97"/>
        <end position="117"/>
    </location>
</feature>